<feature type="transmembrane region" description="Helical" evidence="8">
    <location>
        <begin position="131"/>
        <end position="155"/>
    </location>
</feature>
<dbReference type="InterPro" id="IPR011606">
    <property type="entry name" value="Brnchd-chn_aa_trnsp_permease"/>
</dbReference>
<evidence type="ECO:0000313" key="10">
    <source>
        <dbReference type="Proteomes" id="UP000614469"/>
    </source>
</evidence>
<evidence type="ECO:0000256" key="7">
    <source>
        <dbReference type="ARBA" id="ARBA00023136"/>
    </source>
</evidence>
<comment type="subcellular location">
    <subcellularLocation>
        <location evidence="1">Cell membrane</location>
        <topology evidence="1">Multi-pass membrane protein</topology>
    </subcellularLocation>
</comment>
<evidence type="ECO:0000256" key="4">
    <source>
        <dbReference type="ARBA" id="ARBA00022475"/>
    </source>
</evidence>
<feature type="transmembrane region" description="Helical" evidence="8">
    <location>
        <begin position="16"/>
        <end position="38"/>
    </location>
</feature>
<dbReference type="GO" id="GO:0005886">
    <property type="term" value="C:plasma membrane"/>
    <property type="evidence" value="ECO:0007669"/>
    <property type="project" value="UniProtKB-SubCell"/>
</dbReference>
<dbReference type="Proteomes" id="UP000614469">
    <property type="component" value="Unassembled WGS sequence"/>
</dbReference>
<keyword evidence="4" id="KW-1003">Cell membrane</keyword>
<evidence type="ECO:0000313" key="9">
    <source>
        <dbReference type="EMBL" id="MBC8333718.1"/>
    </source>
</evidence>
<dbReference type="PANTHER" id="PTHR34979">
    <property type="entry name" value="INNER MEMBRANE PROTEIN YGAZ"/>
    <property type="match status" value="1"/>
</dbReference>
<evidence type="ECO:0000256" key="5">
    <source>
        <dbReference type="ARBA" id="ARBA00022692"/>
    </source>
</evidence>
<sequence length="226" mass="24446">MQNARNEFLHGVKDELPILVGVIPFGMIYGILAISAGLSEAEAQAMSVIVFAGSAQFMLVQLAGIGTPALIMIVTGFVINLRHALYSASIAPHLRRLNPIWKTILAYLLTDEAYAVAITRYNREDESDHKYWYFLGAGLALWTSWQISTAVGVFLGAQVPPGWSLDFTLALTFIALVVPSLRDRPSLFAAISAGVVAVLTAGLPYKLNLIVAAMVGIIVGLWSEKE</sequence>
<reference evidence="9 10" key="1">
    <citation type="submission" date="2020-08" db="EMBL/GenBank/DDBJ databases">
        <title>Bridging the membrane lipid divide: bacteria of the FCB group superphylum have the potential to synthesize archaeal ether lipids.</title>
        <authorList>
            <person name="Villanueva L."/>
            <person name="Von Meijenfeldt F.A.B."/>
            <person name="Westbye A.B."/>
            <person name="Yadav S."/>
            <person name="Hopmans E.C."/>
            <person name="Dutilh B.E."/>
            <person name="Sinninghe Damste J.S."/>
        </authorList>
    </citation>
    <scope>NUCLEOTIDE SEQUENCE [LARGE SCALE GENOMIC DNA]</scope>
    <source>
        <strain evidence="9">NIOZ-UU36</strain>
    </source>
</reference>
<dbReference type="EMBL" id="JACNJN010000021">
    <property type="protein sequence ID" value="MBC8333718.1"/>
    <property type="molecule type" value="Genomic_DNA"/>
</dbReference>
<evidence type="ECO:0000256" key="8">
    <source>
        <dbReference type="SAM" id="Phobius"/>
    </source>
</evidence>
<gene>
    <name evidence="9" type="ORF">H8E29_00480</name>
</gene>
<comment type="caution">
    <text evidence="9">The sequence shown here is derived from an EMBL/GenBank/DDBJ whole genome shotgun (WGS) entry which is preliminary data.</text>
</comment>
<name>A0A8J6TDS0_9CHLR</name>
<accession>A0A8J6TDS0</accession>
<keyword evidence="3" id="KW-0813">Transport</keyword>
<comment type="similarity">
    <text evidence="2">Belongs to the AzlC family.</text>
</comment>
<feature type="transmembrane region" description="Helical" evidence="8">
    <location>
        <begin position="59"/>
        <end position="79"/>
    </location>
</feature>
<feature type="transmembrane region" description="Helical" evidence="8">
    <location>
        <begin position="185"/>
        <end position="201"/>
    </location>
</feature>
<evidence type="ECO:0000256" key="6">
    <source>
        <dbReference type="ARBA" id="ARBA00022989"/>
    </source>
</evidence>
<dbReference type="Pfam" id="PF03591">
    <property type="entry name" value="AzlC"/>
    <property type="match status" value="1"/>
</dbReference>
<keyword evidence="5 8" id="KW-0812">Transmembrane</keyword>
<dbReference type="PANTHER" id="PTHR34979:SF1">
    <property type="entry name" value="INNER MEMBRANE PROTEIN YGAZ"/>
    <property type="match status" value="1"/>
</dbReference>
<proteinExistence type="inferred from homology"/>
<dbReference type="AlphaFoldDB" id="A0A8J6TDS0"/>
<evidence type="ECO:0000256" key="1">
    <source>
        <dbReference type="ARBA" id="ARBA00004651"/>
    </source>
</evidence>
<keyword evidence="7 8" id="KW-0472">Membrane</keyword>
<keyword evidence="6 8" id="KW-1133">Transmembrane helix</keyword>
<organism evidence="9 10">
    <name type="scientific">Candidatus Desulfolinea nitratireducens</name>
    <dbReference type="NCBI Taxonomy" id="2841698"/>
    <lineage>
        <taxon>Bacteria</taxon>
        <taxon>Bacillati</taxon>
        <taxon>Chloroflexota</taxon>
        <taxon>Anaerolineae</taxon>
        <taxon>Anaerolineales</taxon>
        <taxon>Anaerolineales incertae sedis</taxon>
        <taxon>Candidatus Desulfolinea</taxon>
    </lineage>
</organism>
<dbReference type="GO" id="GO:1903785">
    <property type="term" value="P:L-valine transmembrane transport"/>
    <property type="evidence" value="ECO:0007669"/>
    <property type="project" value="TreeGrafter"/>
</dbReference>
<evidence type="ECO:0000256" key="2">
    <source>
        <dbReference type="ARBA" id="ARBA00010735"/>
    </source>
</evidence>
<evidence type="ECO:0000256" key="3">
    <source>
        <dbReference type="ARBA" id="ARBA00022448"/>
    </source>
</evidence>
<feature type="transmembrane region" description="Helical" evidence="8">
    <location>
        <begin position="161"/>
        <end position="178"/>
    </location>
</feature>
<protein>
    <submittedName>
        <fullName evidence="9">AzlC family ABC transporter permease</fullName>
    </submittedName>
</protein>